<proteinExistence type="predicted"/>
<dbReference type="EMBL" id="CP103143">
    <property type="protein sequence ID" value="UVQ77651.1"/>
    <property type="molecule type" value="Genomic_DNA"/>
</dbReference>
<geneLocation type="plasmid" evidence="1 2">
    <name>unnamed2</name>
</geneLocation>
<reference evidence="1" key="1">
    <citation type="submission" date="2022-08" db="EMBL/GenBank/DDBJ databases">
        <title>Genome Sequencing of Bacteroides fragilis Group Isolates with Nanopore Technology.</title>
        <authorList>
            <person name="Tisza M.J."/>
            <person name="Smith D."/>
            <person name="Dekker J.P."/>
        </authorList>
    </citation>
    <scope>NUCLEOTIDE SEQUENCE</scope>
    <source>
        <strain evidence="1">BFG-527</strain>
        <plasmid evidence="1">unnamed2</plasmid>
    </source>
</reference>
<evidence type="ECO:0000313" key="2">
    <source>
        <dbReference type="Proteomes" id="UP001060104"/>
    </source>
</evidence>
<dbReference type="RefSeq" id="WP_171030153.1">
    <property type="nucleotide sequence ID" value="NZ_CP103143.1"/>
</dbReference>
<sequence length="58" mass="6863">MSFHRSRIVQLWSEWCLYDVLQEAINRELEDEKVSNGSREKNWFSTGVFPAVVFLSRA</sequence>
<gene>
    <name evidence="1" type="ORF">NXY30_29275</name>
</gene>
<keyword evidence="2" id="KW-1185">Reference proteome</keyword>
<dbReference type="Proteomes" id="UP001060104">
    <property type="component" value="Plasmid unnamed2"/>
</dbReference>
<accession>A0ABY5TJX5</accession>
<organism evidence="1 2">
    <name type="scientific">Bacteroides faecis</name>
    <dbReference type="NCBI Taxonomy" id="674529"/>
    <lineage>
        <taxon>Bacteria</taxon>
        <taxon>Pseudomonadati</taxon>
        <taxon>Bacteroidota</taxon>
        <taxon>Bacteroidia</taxon>
        <taxon>Bacteroidales</taxon>
        <taxon>Bacteroidaceae</taxon>
        <taxon>Bacteroides</taxon>
    </lineage>
</organism>
<name>A0ABY5TJX5_9BACE</name>
<evidence type="ECO:0000313" key="1">
    <source>
        <dbReference type="EMBL" id="UVQ77651.1"/>
    </source>
</evidence>
<protein>
    <submittedName>
        <fullName evidence="1">Uncharacterized protein</fullName>
    </submittedName>
</protein>
<keyword evidence="1" id="KW-0614">Plasmid</keyword>